<organism evidence="1 2">
    <name type="scientific">Platysternon megacephalum</name>
    <name type="common">big-headed turtle</name>
    <dbReference type="NCBI Taxonomy" id="55544"/>
    <lineage>
        <taxon>Eukaryota</taxon>
        <taxon>Metazoa</taxon>
        <taxon>Chordata</taxon>
        <taxon>Craniata</taxon>
        <taxon>Vertebrata</taxon>
        <taxon>Euteleostomi</taxon>
        <taxon>Archelosauria</taxon>
        <taxon>Testudinata</taxon>
        <taxon>Testudines</taxon>
        <taxon>Cryptodira</taxon>
        <taxon>Durocryptodira</taxon>
        <taxon>Testudinoidea</taxon>
        <taxon>Platysternidae</taxon>
        <taxon>Platysternon</taxon>
    </lineage>
</organism>
<gene>
    <name evidence="1" type="ORF">DR999_PMT20265</name>
</gene>
<dbReference type="OrthoDB" id="9426753at2759"/>
<keyword evidence="2" id="KW-1185">Reference proteome</keyword>
<accession>A0A4D9DKL9</accession>
<dbReference type="Proteomes" id="UP000297703">
    <property type="component" value="Unassembled WGS sequence"/>
</dbReference>
<name>A0A4D9DKL9_9SAUR</name>
<evidence type="ECO:0000313" key="1">
    <source>
        <dbReference type="EMBL" id="TFJ97876.1"/>
    </source>
</evidence>
<keyword evidence="1" id="KW-0472">Membrane</keyword>
<sequence length="209" mass="24801">MAIAFHNHRVLDRARADHALYLREKDGLSQCMDDCLTVDPGTMVEQLLEQRRSLLERCREEMNETEKVTLQMALETQLTQAGKTFLKFYRECYEYHTINQGVLDRARADHAEFLKEKDDLSQRPVDCLKVDPSAMAEVFAEQRRSLLRRCRDKMMFPAPMKPALLTALERELTWEAETFLKTYRERYQRHISEQSWAARLLGFIRRLWL</sequence>
<protein>
    <submittedName>
        <fullName evidence="1">Transmembrane protein 145</fullName>
    </submittedName>
</protein>
<comment type="caution">
    <text evidence="1">The sequence shown here is derived from an EMBL/GenBank/DDBJ whole genome shotgun (WGS) entry which is preliminary data.</text>
</comment>
<proteinExistence type="predicted"/>
<reference evidence="1 2" key="1">
    <citation type="submission" date="2019-04" db="EMBL/GenBank/DDBJ databases">
        <title>Draft genome of the big-headed turtle Platysternon megacephalum.</title>
        <authorList>
            <person name="Gong S."/>
        </authorList>
    </citation>
    <scope>NUCLEOTIDE SEQUENCE [LARGE SCALE GENOMIC DNA]</scope>
    <source>
        <strain evidence="1">DO16091913</strain>
        <tissue evidence="1">Muscle</tissue>
    </source>
</reference>
<dbReference type="AlphaFoldDB" id="A0A4D9DKL9"/>
<dbReference type="EMBL" id="QXTE01000454">
    <property type="protein sequence ID" value="TFJ97876.1"/>
    <property type="molecule type" value="Genomic_DNA"/>
</dbReference>
<evidence type="ECO:0000313" key="2">
    <source>
        <dbReference type="Proteomes" id="UP000297703"/>
    </source>
</evidence>
<keyword evidence="1" id="KW-0812">Transmembrane</keyword>
<reference evidence="1 2" key="2">
    <citation type="submission" date="2019-04" db="EMBL/GenBank/DDBJ databases">
        <title>The genome sequence of big-headed turtle.</title>
        <authorList>
            <person name="Gong S."/>
        </authorList>
    </citation>
    <scope>NUCLEOTIDE SEQUENCE [LARGE SCALE GENOMIC DNA]</scope>
    <source>
        <strain evidence="1">DO16091913</strain>
        <tissue evidence="1">Muscle</tissue>
    </source>
</reference>